<protein>
    <recommendedName>
        <fullName evidence="3">Phage head morphogenesis domain-containing protein</fullName>
    </recommendedName>
</protein>
<sequence length="240" mass="26471">MTTAVQARDLRRAIDILSRAAMRRTYQVVQSVAVPGDMAATRVNLNVALQPALQPVIDASVMATANWYEDTTALGWAAIDTPEADDGALHRAIGWATNPPGIVPSLEEQNDWWFRKLAGSSQRAVANASRRTIARNVDRDYHQRRVSIGYARMPFGGACAFCVMLASRGAVYHSARTAGGATRNRPAEQFHDHCRCSIVPVKRGEELPFDVDYYARLYQESAGGSTREVLARMRADHGLR</sequence>
<accession>A0A387BEI1</accession>
<dbReference type="InterPro" id="IPR057369">
    <property type="entry name" value="VG15"/>
</dbReference>
<name>A0A387BEI1_9MICO</name>
<gene>
    <name evidence="1" type="ORF">D7I44_01720</name>
</gene>
<dbReference type="EMBL" id="CP032624">
    <property type="protein sequence ID" value="AYG02375.1"/>
    <property type="molecule type" value="Genomic_DNA"/>
</dbReference>
<evidence type="ECO:0008006" key="3">
    <source>
        <dbReference type="Google" id="ProtNLM"/>
    </source>
</evidence>
<dbReference type="KEGG" id="gry:D7I44_01720"/>
<proteinExistence type="predicted"/>
<dbReference type="RefSeq" id="WP_120787909.1">
    <property type="nucleotide sequence ID" value="NZ_CP032624.1"/>
</dbReference>
<dbReference type="Pfam" id="PF25310">
    <property type="entry name" value="VG15"/>
    <property type="match status" value="1"/>
</dbReference>
<dbReference type="Proteomes" id="UP000275069">
    <property type="component" value="Chromosome"/>
</dbReference>
<evidence type="ECO:0000313" key="2">
    <source>
        <dbReference type="Proteomes" id="UP000275069"/>
    </source>
</evidence>
<evidence type="ECO:0000313" key="1">
    <source>
        <dbReference type="EMBL" id="AYG02375.1"/>
    </source>
</evidence>
<keyword evidence="2" id="KW-1185">Reference proteome</keyword>
<organism evidence="1 2">
    <name type="scientific">Gryllotalpicola protaetiae</name>
    <dbReference type="NCBI Taxonomy" id="2419771"/>
    <lineage>
        <taxon>Bacteria</taxon>
        <taxon>Bacillati</taxon>
        <taxon>Actinomycetota</taxon>
        <taxon>Actinomycetes</taxon>
        <taxon>Micrococcales</taxon>
        <taxon>Microbacteriaceae</taxon>
        <taxon>Gryllotalpicola</taxon>
    </lineage>
</organism>
<dbReference type="OrthoDB" id="3194844at2"/>
<reference evidence="1 2" key="1">
    <citation type="submission" date="2018-09" db="EMBL/GenBank/DDBJ databases">
        <title>Genome sequencing of strain 2DFW10M-5.</title>
        <authorList>
            <person name="Heo J."/>
            <person name="Kim S.-J."/>
            <person name="Kwon S.-W."/>
        </authorList>
    </citation>
    <scope>NUCLEOTIDE SEQUENCE [LARGE SCALE GENOMIC DNA]</scope>
    <source>
        <strain evidence="1 2">2DFW10M-5</strain>
    </source>
</reference>
<dbReference type="AlphaFoldDB" id="A0A387BEI1"/>